<reference evidence="3 4" key="2">
    <citation type="journal article" date="2007" name="PLoS Biol.">
        <title>Principles of genome evolution in the Drosophila melanogaster species group.</title>
        <authorList>
            <person name="Ranz J.M."/>
            <person name="Maurin D."/>
            <person name="Chan Y.S."/>
            <person name="von Grotthuss M."/>
            <person name="Hillier L.W."/>
            <person name="Roote J."/>
            <person name="Ashburner M."/>
            <person name="Bergman C.M."/>
        </authorList>
    </citation>
    <scope>NUCLEOTIDE SEQUENCE [LARGE SCALE GENOMIC DNA]</scope>
    <source>
        <strain evidence="4">Tai18E2 / Tucson 14021-0261.01</strain>
    </source>
</reference>
<feature type="compositionally biased region" description="Basic and acidic residues" evidence="2">
    <location>
        <begin position="246"/>
        <end position="255"/>
    </location>
</feature>
<sequence length="267" mass="30778">MNTRSKSALKSALKASHDFDNIMYSKMLELENKLRETELELAIATEKLAIYDDKIKDKNEIIEAFKQSNNVTNRIVKKLEEEVSTLRQEKIDRSQELETNTNNSSDTKLKSTIVFLKEGLKEKQLVIAHLEAQIKENAKKDKENSKIIKSQIASLQNQMKQSTESLEKNKVLISSLKAQINEKDQLNCKNIKLITSLKAEIKEIDDQRTFLMLDLGLEKCKTKEKDDQLNNQAATIMNLKTYQKKLEETQRRIPSESESEPQISKTF</sequence>
<keyword evidence="1" id="KW-0175">Coiled coil</keyword>
<accession>B4PGW2</accession>
<dbReference type="HOGENOM" id="CLU_840133_0_0_1"/>
<feature type="coiled-coil region" evidence="1">
    <location>
        <begin position="27"/>
        <end position="96"/>
    </location>
</feature>
<name>B4PGW2_DROYA</name>
<proteinExistence type="predicted"/>
<reference evidence="3 4" key="1">
    <citation type="journal article" date="2007" name="Nature">
        <title>Evolution of genes and genomes on the Drosophila phylogeny.</title>
        <authorList>
            <consortium name="Drosophila 12 Genomes Consortium"/>
            <person name="Clark A.G."/>
            <person name="Eisen M.B."/>
            <person name="Smith D.R."/>
            <person name="Bergman C.M."/>
            <person name="Oliver B."/>
            <person name="Markow T.A."/>
            <person name="Kaufman T.C."/>
            <person name="Kellis M."/>
            <person name="Gelbart W."/>
            <person name="Iyer V.N."/>
            <person name="Pollard D.A."/>
            <person name="Sackton T.B."/>
            <person name="Larracuente A.M."/>
            <person name="Singh N.D."/>
            <person name="Abad J.P."/>
            <person name="Abt D.N."/>
            <person name="Adryan B."/>
            <person name="Aguade M."/>
            <person name="Akashi H."/>
            <person name="Anderson W.W."/>
            <person name="Aquadro C.F."/>
            <person name="Ardell D.H."/>
            <person name="Arguello R."/>
            <person name="Artieri C.G."/>
            <person name="Barbash D.A."/>
            <person name="Barker D."/>
            <person name="Barsanti P."/>
            <person name="Batterham P."/>
            <person name="Batzoglou S."/>
            <person name="Begun D."/>
            <person name="Bhutkar A."/>
            <person name="Blanco E."/>
            <person name="Bosak S.A."/>
            <person name="Bradley R.K."/>
            <person name="Brand A.D."/>
            <person name="Brent M.R."/>
            <person name="Brooks A.N."/>
            <person name="Brown R.H."/>
            <person name="Butlin R.K."/>
            <person name="Caggese C."/>
            <person name="Calvi B.R."/>
            <person name="Bernardo de Carvalho A."/>
            <person name="Caspi A."/>
            <person name="Castrezana S."/>
            <person name="Celniker S.E."/>
            <person name="Chang J.L."/>
            <person name="Chapple C."/>
            <person name="Chatterji S."/>
            <person name="Chinwalla A."/>
            <person name="Civetta A."/>
            <person name="Clifton S.W."/>
            <person name="Comeron J.M."/>
            <person name="Costello J.C."/>
            <person name="Coyne J.A."/>
            <person name="Daub J."/>
            <person name="David R.G."/>
            <person name="Delcher A.L."/>
            <person name="Delehaunty K."/>
            <person name="Do C.B."/>
            <person name="Ebling H."/>
            <person name="Edwards K."/>
            <person name="Eickbush T."/>
            <person name="Evans J.D."/>
            <person name="Filipski A."/>
            <person name="Findeiss S."/>
            <person name="Freyhult E."/>
            <person name="Fulton L."/>
            <person name="Fulton R."/>
            <person name="Garcia A.C."/>
            <person name="Gardiner A."/>
            <person name="Garfield D.A."/>
            <person name="Garvin B.E."/>
            <person name="Gibson G."/>
            <person name="Gilbert D."/>
            <person name="Gnerre S."/>
            <person name="Godfrey J."/>
            <person name="Good R."/>
            <person name="Gotea V."/>
            <person name="Gravely B."/>
            <person name="Greenberg A.J."/>
            <person name="Griffiths-Jones S."/>
            <person name="Gross S."/>
            <person name="Guigo R."/>
            <person name="Gustafson E.A."/>
            <person name="Haerty W."/>
            <person name="Hahn M.W."/>
            <person name="Halligan D.L."/>
            <person name="Halpern A.L."/>
            <person name="Halter G.M."/>
            <person name="Han M.V."/>
            <person name="Heger A."/>
            <person name="Hillier L."/>
            <person name="Hinrichs A.S."/>
            <person name="Holmes I."/>
            <person name="Hoskins R.A."/>
            <person name="Hubisz M.J."/>
            <person name="Hultmark D."/>
            <person name="Huntley M.A."/>
            <person name="Jaffe D.B."/>
            <person name="Jagadeeshan S."/>
            <person name="Jeck W.R."/>
            <person name="Johnson J."/>
            <person name="Jones C.D."/>
            <person name="Jordan W.C."/>
            <person name="Karpen G.H."/>
            <person name="Kataoka E."/>
            <person name="Keightley P.D."/>
            <person name="Kheradpour P."/>
            <person name="Kirkness E.F."/>
            <person name="Koerich L.B."/>
            <person name="Kristiansen K."/>
            <person name="Kudrna D."/>
            <person name="Kulathinal R.J."/>
            <person name="Kumar S."/>
            <person name="Kwok R."/>
            <person name="Lander E."/>
            <person name="Langley C.H."/>
            <person name="Lapoint R."/>
            <person name="Lazzaro B.P."/>
            <person name="Lee S.J."/>
            <person name="Levesque L."/>
            <person name="Li R."/>
            <person name="Lin C.F."/>
            <person name="Lin M.F."/>
            <person name="Lindblad-Toh K."/>
            <person name="Llopart A."/>
            <person name="Long M."/>
            <person name="Low L."/>
            <person name="Lozovsky E."/>
            <person name="Lu J."/>
            <person name="Luo M."/>
            <person name="Machado C.A."/>
            <person name="Makalowski W."/>
            <person name="Marzo M."/>
            <person name="Matsuda M."/>
            <person name="Matzkin L."/>
            <person name="McAllister B."/>
            <person name="McBride C.S."/>
            <person name="McKernan B."/>
            <person name="McKernan K."/>
            <person name="Mendez-Lago M."/>
            <person name="Minx P."/>
            <person name="Mollenhauer M.U."/>
            <person name="Montooth K."/>
            <person name="Mount S.M."/>
            <person name="Mu X."/>
            <person name="Myers E."/>
            <person name="Negre B."/>
            <person name="Newfeld S."/>
            <person name="Nielsen R."/>
            <person name="Noor M.A."/>
            <person name="O'Grady P."/>
            <person name="Pachter L."/>
            <person name="Papaceit M."/>
            <person name="Parisi M.J."/>
            <person name="Parisi M."/>
            <person name="Parts L."/>
            <person name="Pedersen J.S."/>
            <person name="Pesole G."/>
            <person name="Phillippy A.M."/>
            <person name="Ponting C.P."/>
            <person name="Pop M."/>
            <person name="Porcelli D."/>
            <person name="Powell J.R."/>
            <person name="Prohaska S."/>
            <person name="Pruitt K."/>
            <person name="Puig M."/>
            <person name="Quesneville H."/>
            <person name="Ram K.R."/>
            <person name="Rand D."/>
            <person name="Rasmussen M.D."/>
            <person name="Reed L.K."/>
            <person name="Reenan R."/>
            <person name="Reily A."/>
            <person name="Remington K.A."/>
            <person name="Rieger T.T."/>
            <person name="Ritchie M.G."/>
            <person name="Robin C."/>
            <person name="Rogers Y.H."/>
            <person name="Rohde C."/>
            <person name="Rozas J."/>
            <person name="Rubenfield M.J."/>
            <person name="Ruiz A."/>
            <person name="Russo S."/>
            <person name="Salzberg S.L."/>
            <person name="Sanchez-Gracia A."/>
            <person name="Saranga D.J."/>
            <person name="Sato H."/>
            <person name="Schaeffer S.W."/>
            <person name="Schatz M.C."/>
            <person name="Schlenke T."/>
            <person name="Schwartz R."/>
            <person name="Segarra C."/>
            <person name="Singh R.S."/>
            <person name="Sirot L."/>
            <person name="Sirota M."/>
            <person name="Sisneros N.B."/>
            <person name="Smith C.D."/>
            <person name="Smith T.F."/>
            <person name="Spieth J."/>
            <person name="Stage D.E."/>
            <person name="Stark A."/>
            <person name="Stephan W."/>
            <person name="Strausberg R.L."/>
            <person name="Strempel S."/>
            <person name="Sturgill D."/>
            <person name="Sutton G."/>
            <person name="Sutton G.G."/>
            <person name="Tao W."/>
            <person name="Teichmann S."/>
            <person name="Tobari Y.N."/>
            <person name="Tomimura Y."/>
            <person name="Tsolas J.M."/>
            <person name="Valente V.L."/>
            <person name="Venter E."/>
            <person name="Venter J.C."/>
            <person name="Vicario S."/>
            <person name="Vieira F.G."/>
            <person name="Vilella A.J."/>
            <person name="Villasante A."/>
            <person name="Walenz B."/>
            <person name="Wang J."/>
            <person name="Wasserman M."/>
            <person name="Watts T."/>
            <person name="Wilson D."/>
            <person name="Wilson R.K."/>
            <person name="Wing R.A."/>
            <person name="Wolfner M.F."/>
            <person name="Wong A."/>
            <person name="Wong G.K."/>
            <person name="Wu C.I."/>
            <person name="Wu G."/>
            <person name="Yamamoto D."/>
            <person name="Yang H.P."/>
            <person name="Yang S.P."/>
            <person name="Yorke J.A."/>
            <person name="Yoshida K."/>
            <person name="Zdobnov E."/>
            <person name="Zhang P."/>
            <person name="Zhang Y."/>
            <person name="Zimin A.V."/>
            <person name="Baldwin J."/>
            <person name="Abdouelleil A."/>
            <person name="Abdulkadir J."/>
            <person name="Abebe A."/>
            <person name="Abera B."/>
            <person name="Abreu J."/>
            <person name="Acer S.C."/>
            <person name="Aftuck L."/>
            <person name="Alexander A."/>
            <person name="An P."/>
            <person name="Anderson E."/>
            <person name="Anderson S."/>
            <person name="Arachi H."/>
            <person name="Azer M."/>
            <person name="Bachantsang P."/>
            <person name="Barry A."/>
            <person name="Bayul T."/>
            <person name="Berlin A."/>
            <person name="Bessette D."/>
            <person name="Bloom T."/>
            <person name="Blye J."/>
            <person name="Boguslavskiy L."/>
            <person name="Bonnet C."/>
            <person name="Boukhgalter B."/>
            <person name="Bourzgui I."/>
            <person name="Brown A."/>
            <person name="Cahill P."/>
            <person name="Channer S."/>
            <person name="Cheshatsang Y."/>
            <person name="Chuda L."/>
            <person name="Citroen M."/>
            <person name="Collymore A."/>
            <person name="Cooke P."/>
            <person name="Costello M."/>
            <person name="D'Aco K."/>
            <person name="Daza R."/>
            <person name="De Haan G."/>
            <person name="DeGray S."/>
            <person name="DeMaso C."/>
            <person name="Dhargay N."/>
            <person name="Dooley K."/>
            <person name="Dooley E."/>
            <person name="Doricent M."/>
            <person name="Dorje P."/>
            <person name="Dorjee K."/>
            <person name="Dupes A."/>
            <person name="Elong R."/>
            <person name="Falk J."/>
            <person name="Farina A."/>
            <person name="Faro S."/>
            <person name="Ferguson D."/>
            <person name="Fisher S."/>
            <person name="Foley C.D."/>
            <person name="Franke A."/>
            <person name="Friedrich D."/>
            <person name="Gadbois L."/>
            <person name="Gearin G."/>
            <person name="Gearin C.R."/>
            <person name="Giannoukos G."/>
            <person name="Goode T."/>
            <person name="Graham J."/>
            <person name="Grandbois E."/>
            <person name="Grewal S."/>
            <person name="Gyaltsen K."/>
            <person name="Hafez N."/>
            <person name="Hagos B."/>
            <person name="Hall J."/>
            <person name="Henson C."/>
            <person name="Hollinger A."/>
            <person name="Honan T."/>
            <person name="Huard M.D."/>
            <person name="Hughes L."/>
            <person name="Hurhula B."/>
            <person name="Husby M.E."/>
            <person name="Kamat A."/>
            <person name="Kanga B."/>
            <person name="Kashin S."/>
            <person name="Khazanovich D."/>
            <person name="Kisner P."/>
            <person name="Lance K."/>
            <person name="Lara M."/>
            <person name="Lee W."/>
            <person name="Lennon N."/>
            <person name="Letendre F."/>
            <person name="LeVine R."/>
            <person name="Lipovsky A."/>
            <person name="Liu X."/>
            <person name="Liu J."/>
            <person name="Liu S."/>
            <person name="Lokyitsang T."/>
            <person name="Lokyitsang Y."/>
            <person name="Lubonja R."/>
            <person name="Lui A."/>
            <person name="MacDonald P."/>
            <person name="Magnisalis V."/>
            <person name="Maru K."/>
            <person name="Matthews C."/>
            <person name="McCusker W."/>
            <person name="McDonough S."/>
            <person name="Mehta T."/>
            <person name="Meldrim J."/>
            <person name="Meneus L."/>
            <person name="Mihai O."/>
            <person name="Mihalev A."/>
            <person name="Mihova T."/>
            <person name="Mittelman R."/>
            <person name="Mlenga V."/>
            <person name="Montmayeur A."/>
            <person name="Mulrain L."/>
            <person name="Navidi A."/>
            <person name="Naylor J."/>
            <person name="Negash T."/>
            <person name="Nguyen T."/>
            <person name="Nguyen N."/>
            <person name="Nicol R."/>
            <person name="Norbu C."/>
            <person name="Norbu N."/>
            <person name="Novod N."/>
            <person name="O'Neill B."/>
            <person name="Osman S."/>
            <person name="Markiewicz E."/>
            <person name="Oyono O.L."/>
            <person name="Patti C."/>
            <person name="Phunkhang P."/>
            <person name="Pierre F."/>
            <person name="Priest M."/>
            <person name="Raghuraman S."/>
            <person name="Rege F."/>
            <person name="Reyes R."/>
            <person name="Rise C."/>
            <person name="Rogov P."/>
            <person name="Ross K."/>
            <person name="Ryan E."/>
            <person name="Settipalli S."/>
            <person name="Shea T."/>
            <person name="Sherpa N."/>
            <person name="Shi L."/>
            <person name="Shih D."/>
            <person name="Sparrow T."/>
            <person name="Spaulding J."/>
            <person name="Stalker J."/>
            <person name="Stange-Thomann N."/>
            <person name="Stavropoulos S."/>
            <person name="Stone C."/>
            <person name="Strader C."/>
            <person name="Tesfaye S."/>
            <person name="Thomson T."/>
            <person name="Thoulutsang Y."/>
            <person name="Thoulutsang D."/>
            <person name="Topham K."/>
            <person name="Topping I."/>
            <person name="Tsamla T."/>
            <person name="Vassiliev H."/>
            <person name="Vo A."/>
            <person name="Wangchuk T."/>
            <person name="Wangdi T."/>
            <person name="Weiand M."/>
            <person name="Wilkinson J."/>
            <person name="Wilson A."/>
            <person name="Yadav S."/>
            <person name="Young G."/>
            <person name="Yu Q."/>
            <person name="Zembek L."/>
            <person name="Zhong D."/>
            <person name="Zimmer A."/>
            <person name="Zwirko Z."/>
            <person name="Jaffe D.B."/>
            <person name="Alvarez P."/>
            <person name="Brockman W."/>
            <person name="Butler J."/>
            <person name="Chin C."/>
            <person name="Gnerre S."/>
            <person name="Grabherr M."/>
            <person name="Kleber M."/>
            <person name="Mauceli E."/>
            <person name="MacCallum I."/>
        </authorList>
    </citation>
    <scope>NUCLEOTIDE SEQUENCE [LARGE SCALE GENOMIC DNA]</scope>
    <source>
        <strain evidence="4">Tai18E2 / Tucson 14021-0261.01</strain>
    </source>
</reference>
<dbReference type="Proteomes" id="UP000002282">
    <property type="component" value="Chromosome 3L"/>
</dbReference>
<protein>
    <submittedName>
        <fullName evidence="3">Uncharacterized protein</fullName>
    </submittedName>
</protein>
<evidence type="ECO:0000256" key="2">
    <source>
        <dbReference type="SAM" id="MobiDB-lite"/>
    </source>
</evidence>
<keyword evidence="4" id="KW-1185">Reference proteome</keyword>
<evidence type="ECO:0000256" key="1">
    <source>
        <dbReference type="SAM" id="Coils"/>
    </source>
</evidence>
<dbReference type="OrthoDB" id="7866395at2759"/>
<dbReference type="KEGG" id="dya:Dyak_GE20091"/>
<evidence type="ECO:0000313" key="3">
    <source>
        <dbReference type="EMBL" id="EDW94351.2"/>
    </source>
</evidence>
<gene>
    <name evidence="3" type="primary">Dyak\GE20091</name>
    <name evidence="3" type="synonym">dyak_GLEANR_3940</name>
    <name evidence="3" type="synonym">GE20091</name>
    <name evidence="3" type="ORF">Dyak_GE20091</name>
</gene>
<dbReference type="EMBL" id="CM000159">
    <property type="protein sequence ID" value="EDW94351.2"/>
    <property type="molecule type" value="Genomic_DNA"/>
</dbReference>
<evidence type="ECO:0000313" key="4">
    <source>
        <dbReference type="Proteomes" id="UP000002282"/>
    </source>
</evidence>
<feature type="region of interest" description="Disordered" evidence="2">
    <location>
        <begin position="246"/>
        <end position="267"/>
    </location>
</feature>
<organism evidence="3 4">
    <name type="scientific">Drosophila yakuba</name>
    <name type="common">Fruit fly</name>
    <dbReference type="NCBI Taxonomy" id="7245"/>
    <lineage>
        <taxon>Eukaryota</taxon>
        <taxon>Metazoa</taxon>
        <taxon>Ecdysozoa</taxon>
        <taxon>Arthropoda</taxon>
        <taxon>Hexapoda</taxon>
        <taxon>Insecta</taxon>
        <taxon>Pterygota</taxon>
        <taxon>Neoptera</taxon>
        <taxon>Endopterygota</taxon>
        <taxon>Diptera</taxon>
        <taxon>Brachycera</taxon>
        <taxon>Muscomorpha</taxon>
        <taxon>Ephydroidea</taxon>
        <taxon>Drosophilidae</taxon>
        <taxon>Drosophila</taxon>
        <taxon>Sophophora</taxon>
    </lineage>
</organism>
<dbReference type="AlphaFoldDB" id="B4PGW2"/>